<feature type="compositionally biased region" description="Low complexity" evidence="1">
    <location>
        <begin position="674"/>
        <end position="686"/>
    </location>
</feature>
<gene>
    <name evidence="4" type="ORF">PCL_11503</name>
    <name evidence="3" type="ORF">Purlil1_2760</name>
</gene>
<evidence type="ECO:0000313" key="3">
    <source>
        <dbReference type="EMBL" id="KAK4092835.1"/>
    </source>
</evidence>
<feature type="compositionally biased region" description="Polar residues" evidence="1">
    <location>
        <begin position="653"/>
        <end position="666"/>
    </location>
</feature>
<dbReference type="Proteomes" id="UP001287286">
    <property type="component" value="Unassembled WGS sequence"/>
</dbReference>
<feature type="compositionally biased region" description="Basic residues" evidence="1">
    <location>
        <begin position="370"/>
        <end position="386"/>
    </location>
</feature>
<feature type="region of interest" description="Disordered" evidence="1">
    <location>
        <begin position="581"/>
        <end position="790"/>
    </location>
</feature>
<dbReference type="EMBL" id="JAWRVI010000007">
    <property type="protein sequence ID" value="KAK4092835.1"/>
    <property type="molecule type" value="Genomic_DNA"/>
</dbReference>
<name>A0A2U3EA83_PURLI</name>
<sequence length="831" mass="89482">MNRSLSILLLALAATVSAQTKPKLNVHGTCSSQTNQCVLSQNGRQWTKPCEPSVITLATPSSCLDPRLLSGAPNPNSTAPVGPPQVRNTSRVDDPQAVASPHQALPAPSWCRFITAGRRKSSFSAINTTTDRPGRSQKSSSPPRLRRHEGLRITRPSSRQRPPHPRDTASRSRAVTLGPRQASFKNRTRQSAATKIQPFEQRLPICLISILLALLDRRLVSEAPVPAHTKLYPPICGRASHETLSSRGGCRDLAPPPPAPVTFVPCPCLQRADTTRLPTNGNRRKLLQHHSRPCPVPHRRARCIPVLATRARKRRTIMTLSSGFHMPGAFHADGIHQGLFRPPVSPASSSGYLPTAARPAPAVVDTASTPKRKRNHHQHHHHHHQTPHTASEKASGWPDHDDAPPTATKPSGGVLAPPAPIFTHGHPGVYTLAGEVGTPHAGPDDSSVLGESMYSDSNYRRALGCKRPREDVDMTDPGGPMPLFNLPTEPSQPRGWSSVAFSTLGGVVGKVWEFCKAGAFKGFYAGGGAGYDVQPGDELAPETPQYYDDDKVADEHRVPGYFPQGAGEYHYNEAAEDTYTGYDSRASTPTAPAAKRRHMSAADELGRNWVMVKEPHAGTATPTPRKQTANRSQPRNRNHGPAVTTGRRIAASPRNTPNAGATNPAITTPRRYSSRLSSSAAASTSAQEPPRPASSASLASFRSPEPAKAASRAVPNPAGSASPTHAASTHSRRRSLNQSIGHASFSHRRTHSNASTASSRGGRDQDPIEASPRLDAEAKKLATRRKMEERDADVRIAAFNKRLQDMIRQGKEALGTTVEVDGGDGGWEDDD</sequence>
<feature type="compositionally biased region" description="Low complexity" evidence="1">
    <location>
        <begin position="717"/>
        <end position="729"/>
    </location>
</feature>
<reference evidence="3" key="3">
    <citation type="submission" date="2023-11" db="EMBL/GenBank/DDBJ databases">
        <authorList>
            <person name="Beijen E."/>
            <person name="Ohm R.A."/>
        </authorList>
    </citation>
    <scope>NUCLEOTIDE SEQUENCE</scope>
    <source>
        <strain evidence="3">CBS 150709</strain>
    </source>
</reference>
<reference evidence="4" key="1">
    <citation type="submission" date="2015-05" db="EMBL/GenBank/DDBJ databases">
        <authorList>
            <person name="Wang D.B."/>
            <person name="Wang M."/>
        </authorList>
    </citation>
    <scope>NUCLEOTIDE SEQUENCE</scope>
    <source>
        <strain evidence="4">36-1</strain>
    </source>
</reference>
<evidence type="ECO:0000256" key="1">
    <source>
        <dbReference type="SAM" id="MobiDB-lite"/>
    </source>
</evidence>
<feature type="compositionally biased region" description="Polar residues" evidence="1">
    <location>
        <begin position="183"/>
        <end position="192"/>
    </location>
</feature>
<feature type="compositionally biased region" description="Basic and acidic residues" evidence="1">
    <location>
        <begin position="761"/>
        <end position="790"/>
    </location>
</feature>
<feature type="chain" id="PRO_5015637909" evidence="2">
    <location>
        <begin position="19"/>
        <end position="831"/>
    </location>
</feature>
<evidence type="ECO:0000313" key="5">
    <source>
        <dbReference type="Proteomes" id="UP000245956"/>
    </source>
</evidence>
<feature type="region of interest" description="Disordered" evidence="1">
    <location>
        <begin position="123"/>
        <end position="192"/>
    </location>
</feature>
<feature type="compositionally biased region" description="Polar residues" evidence="1">
    <location>
        <begin position="620"/>
        <end position="635"/>
    </location>
</feature>
<evidence type="ECO:0000313" key="6">
    <source>
        <dbReference type="Proteomes" id="UP001287286"/>
    </source>
</evidence>
<reference evidence="4 5" key="2">
    <citation type="journal article" date="2016" name="Front. Microbiol.">
        <title>Genome and transcriptome sequences reveal the specific parasitism of the nematophagous Purpureocillium lilacinum 36-1.</title>
        <authorList>
            <person name="Xie J."/>
            <person name="Li S."/>
            <person name="Mo C."/>
            <person name="Xiao X."/>
            <person name="Peng D."/>
            <person name="Wang G."/>
            <person name="Xiao Y."/>
        </authorList>
    </citation>
    <scope>NUCLEOTIDE SEQUENCE [LARGE SCALE GENOMIC DNA]</scope>
    <source>
        <strain evidence="4 5">36-1</strain>
    </source>
</reference>
<dbReference type="Proteomes" id="UP000245956">
    <property type="component" value="Unassembled WGS sequence"/>
</dbReference>
<evidence type="ECO:0000256" key="2">
    <source>
        <dbReference type="SAM" id="SignalP"/>
    </source>
</evidence>
<organism evidence="4 5">
    <name type="scientific">Purpureocillium lilacinum</name>
    <name type="common">Paecilomyces lilacinus</name>
    <dbReference type="NCBI Taxonomy" id="33203"/>
    <lineage>
        <taxon>Eukaryota</taxon>
        <taxon>Fungi</taxon>
        <taxon>Dikarya</taxon>
        <taxon>Ascomycota</taxon>
        <taxon>Pezizomycotina</taxon>
        <taxon>Sordariomycetes</taxon>
        <taxon>Hypocreomycetidae</taxon>
        <taxon>Hypocreales</taxon>
        <taxon>Ophiocordycipitaceae</taxon>
        <taxon>Purpureocillium</taxon>
    </lineage>
</organism>
<reference evidence="3 6" key="4">
    <citation type="journal article" date="2024" name="Microbiol. Resour. Announc.">
        <title>Genome annotations for the ascomycete fungi Trichoderma harzianum, Trichoderma aggressivum, and Purpureocillium lilacinum.</title>
        <authorList>
            <person name="Beijen E.P.W."/>
            <person name="Ohm R.A."/>
        </authorList>
    </citation>
    <scope>NUCLEOTIDE SEQUENCE [LARGE SCALE GENOMIC DNA]</scope>
    <source>
        <strain evidence="3 6">CBS 150709</strain>
    </source>
</reference>
<feature type="compositionally biased region" description="Low complexity" evidence="1">
    <location>
        <begin position="693"/>
        <end position="704"/>
    </location>
</feature>
<keyword evidence="2" id="KW-0732">Signal</keyword>
<feature type="signal peptide" evidence="2">
    <location>
        <begin position="1"/>
        <end position="18"/>
    </location>
</feature>
<comment type="caution">
    <text evidence="4">The sequence shown here is derived from an EMBL/GenBank/DDBJ whole genome shotgun (WGS) entry which is preliminary data.</text>
</comment>
<accession>A0A2U3EA83</accession>
<evidence type="ECO:0000313" key="4">
    <source>
        <dbReference type="EMBL" id="PWI71409.1"/>
    </source>
</evidence>
<proteinExistence type="predicted"/>
<feature type="region of interest" description="Disordered" evidence="1">
    <location>
        <begin position="346"/>
        <end position="420"/>
    </location>
</feature>
<keyword evidence="6" id="KW-1185">Reference proteome</keyword>
<dbReference type="EMBL" id="LCWV01000007">
    <property type="protein sequence ID" value="PWI71409.1"/>
    <property type="molecule type" value="Genomic_DNA"/>
</dbReference>
<feature type="compositionally biased region" description="Polar residues" evidence="1">
    <location>
        <begin position="123"/>
        <end position="142"/>
    </location>
</feature>
<dbReference type="AlphaFoldDB" id="A0A2U3EA83"/>
<feature type="region of interest" description="Disordered" evidence="1">
    <location>
        <begin position="64"/>
        <end position="104"/>
    </location>
</feature>
<protein>
    <submittedName>
        <fullName evidence="4">Uncharacterized protein</fullName>
    </submittedName>
</protein>